<organism evidence="1 2">
    <name type="scientific">Algoriphagus aquimarinus</name>
    <dbReference type="NCBI Taxonomy" id="237018"/>
    <lineage>
        <taxon>Bacteria</taxon>
        <taxon>Pseudomonadati</taxon>
        <taxon>Bacteroidota</taxon>
        <taxon>Cytophagia</taxon>
        <taxon>Cytophagales</taxon>
        <taxon>Cyclobacteriaceae</taxon>
        <taxon>Algoriphagus</taxon>
    </lineage>
</organism>
<name>A0A1I0WYZ4_9BACT</name>
<sequence length="55" mass="6547">MTHIYENIISLIVNTLTKKQKKLPHLRNSFFVYDLFGRKIVRYKANADPPLLFHC</sequence>
<evidence type="ECO:0000313" key="2">
    <source>
        <dbReference type="Proteomes" id="UP000198790"/>
    </source>
</evidence>
<dbReference type="EMBL" id="FOKK01000002">
    <property type="protein sequence ID" value="SFA93348.1"/>
    <property type="molecule type" value="Genomic_DNA"/>
</dbReference>
<gene>
    <name evidence="1" type="ORF">SAMN04489723_102381</name>
</gene>
<accession>A0A1I0WYZ4</accession>
<dbReference type="AlphaFoldDB" id="A0A1I0WYZ4"/>
<keyword evidence="2" id="KW-1185">Reference proteome</keyword>
<protein>
    <submittedName>
        <fullName evidence="1">Uncharacterized protein</fullName>
    </submittedName>
</protein>
<dbReference type="Proteomes" id="UP000198790">
    <property type="component" value="Unassembled WGS sequence"/>
</dbReference>
<evidence type="ECO:0000313" key="1">
    <source>
        <dbReference type="EMBL" id="SFA93348.1"/>
    </source>
</evidence>
<reference evidence="1 2" key="1">
    <citation type="submission" date="2016-10" db="EMBL/GenBank/DDBJ databases">
        <authorList>
            <person name="de Groot N.N."/>
        </authorList>
    </citation>
    <scope>NUCLEOTIDE SEQUENCE [LARGE SCALE GENOMIC DNA]</scope>
    <source>
        <strain evidence="1 2">DSM 23399</strain>
    </source>
</reference>
<proteinExistence type="predicted"/>